<proteinExistence type="predicted"/>
<dbReference type="EMBL" id="SMMG02000002">
    <property type="protein sequence ID" value="KAA3483575.1"/>
    <property type="molecule type" value="Genomic_DNA"/>
</dbReference>
<accession>A0A5B6WRN4</accession>
<organism evidence="1 2">
    <name type="scientific">Gossypium australe</name>
    <dbReference type="NCBI Taxonomy" id="47621"/>
    <lineage>
        <taxon>Eukaryota</taxon>
        <taxon>Viridiplantae</taxon>
        <taxon>Streptophyta</taxon>
        <taxon>Embryophyta</taxon>
        <taxon>Tracheophyta</taxon>
        <taxon>Spermatophyta</taxon>
        <taxon>Magnoliopsida</taxon>
        <taxon>eudicotyledons</taxon>
        <taxon>Gunneridae</taxon>
        <taxon>Pentapetalae</taxon>
        <taxon>rosids</taxon>
        <taxon>malvids</taxon>
        <taxon>Malvales</taxon>
        <taxon>Malvaceae</taxon>
        <taxon>Malvoideae</taxon>
        <taxon>Gossypium</taxon>
    </lineage>
</organism>
<comment type="caution">
    <text evidence="1">The sequence shown here is derived from an EMBL/GenBank/DDBJ whole genome shotgun (WGS) entry which is preliminary data.</text>
</comment>
<dbReference type="Proteomes" id="UP000325315">
    <property type="component" value="Unassembled WGS sequence"/>
</dbReference>
<dbReference type="OrthoDB" id="1002461at2759"/>
<sequence>MEMFYNGLNAHTRMVVDASANGTLLDKSYNEAYDILEKIANNDYQYPITRVWTGNKAIGTIELDAIASLIG</sequence>
<reference evidence="1" key="1">
    <citation type="submission" date="2019-08" db="EMBL/GenBank/DDBJ databases">
        <authorList>
            <person name="Liu F."/>
        </authorList>
    </citation>
    <scope>NUCLEOTIDE SEQUENCE [LARGE SCALE GENOMIC DNA]</scope>
    <source>
        <strain evidence="1">PA1801</strain>
        <tissue evidence="1">Leaf</tissue>
    </source>
</reference>
<keyword evidence="2" id="KW-1185">Reference proteome</keyword>
<dbReference type="AlphaFoldDB" id="A0A5B6WRN4"/>
<evidence type="ECO:0000313" key="1">
    <source>
        <dbReference type="EMBL" id="KAA3483575.1"/>
    </source>
</evidence>
<protein>
    <submittedName>
        <fullName evidence="1">Retrotransposon gag protein</fullName>
    </submittedName>
</protein>
<gene>
    <name evidence="1" type="ORF">EPI10_005734</name>
</gene>
<evidence type="ECO:0000313" key="2">
    <source>
        <dbReference type="Proteomes" id="UP000325315"/>
    </source>
</evidence>
<name>A0A5B6WRN4_9ROSI</name>